<dbReference type="Pfam" id="PF04794">
    <property type="entry name" value="YdjC"/>
    <property type="match status" value="1"/>
</dbReference>
<evidence type="ECO:0000313" key="6">
    <source>
        <dbReference type="EMBL" id="MBF4695669.1"/>
    </source>
</evidence>
<keyword evidence="2" id="KW-0479">Metal-binding</keyword>
<evidence type="ECO:0000256" key="5">
    <source>
        <dbReference type="ARBA" id="ARBA00023277"/>
    </source>
</evidence>
<evidence type="ECO:0000256" key="3">
    <source>
        <dbReference type="ARBA" id="ARBA00022801"/>
    </source>
</evidence>
<dbReference type="InterPro" id="IPR006879">
    <property type="entry name" value="YdjC-like"/>
</dbReference>
<keyword evidence="5" id="KW-0119">Carbohydrate metabolism</keyword>
<dbReference type="InterPro" id="IPR022948">
    <property type="entry name" value="COD_ChbG_bac"/>
</dbReference>
<comment type="caution">
    <text evidence="6">The sequence shown here is derived from an EMBL/GenBank/DDBJ whole genome shotgun (WGS) entry which is preliminary data.</text>
</comment>
<dbReference type="Proteomes" id="UP000614200">
    <property type="component" value="Unassembled WGS sequence"/>
</dbReference>
<dbReference type="Gene3D" id="3.20.20.370">
    <property type="entry name" value="Glycoside hydrolase/deacetylase"/>
    <property type="match status" value="1"/>
</dbReference>
<keyword evidence="7" id="KW-1185">Reference proteome</keyword>
<comment type="cofactor">
    <cofactor evidence="1">
        <name>Mg(2+)</name>
        <dbReference type="ChEBI" id="CHEBI:18420"/>
    </cofactor>
</comment>
<dbReference type="PANTHER" id="PTHR31609">
    <property type="entry name" value="YDJC DEACETYLASE FAMILY MEMBER"/>
    <property type="match status" value="1"/>
</dbReference>
<sequence length="234" mass="26514">MRLIVNADDFGFTKSITDGILKGHEIGIITSTTAMCNMPYIAYGSALLKDYPQLGVGVHLNVTVGKPVTNCPSLTDDMGNFLDKSLQFSNRLVWEELYREFEAQIERFIDVFGKMPTHLDSHHGAHDRTEGCAKATMSLAKKYELPVRRYNPYVWLTDFNVTTATPEALIEILEKHQNLHHAEMMVHPGYCDEELMQNSSYNTQRELELETLCDSKVLNYVRSNGIILCNYGGE</sequence>
<gene>
    <name evidence="6" type="ORF">ISU02_21450</name>
</gene>
<evidence type="ECO:0000256" key="2">
    <source>
        <dbReference type="ARBA" id="ARBA00022723"/>
    </source>
</evidence>
<dbReference type="EMBL" id="JADKNH010000018">
    <property type="protein sequence ID" value="MBF4695669.1"/>
    <property type="molecule type" value="Genomic_DNA"/>
</dbReference>
<keyword evidence="4" id="KW-0460">Magnesium</keyword>
<dbReference type="RefSeq" id="WP_194703903.1">
    <property type="nucleotide sequence ID" value="NZ_JADKNH010000018.1"/>
</dbReference>
<dbReference type="PANTHER" id="PTHR31609:SF1">
    <property type="entry name" value="CARBOHYDRATE DEACETYLASE"/>
    <property type="match status" value="1"/>
</dbReference>
<dbReference type="InterPro" id="IPR011330">
    <property type="entry name" value="Glyco_hydro/deAcase_b/a-brl"/>
</dbReference>
<protein>
    <submittedName>
        <fullName evidence="6">Carbohydrate deacetylase</fullName>
    </submittedName>
</protein>
<name>A0ABR9ZYY9_9FIRM</name>
<accession>A0ABR9ZYY9</accession>
<dbReference type="CDD" id="cd10803">
    <property type="entry name" value="YdjC_EF3048_like"/>
    <property type="match status" value="1"/>
</dbReference>
<reference evidence="6 7" key="1">
    <citation type="submission" date="2020-11" db="EMBL/GenBank/DDBJ databases">
        <title>Fusibacter basophilias sp. nov.</title>
        <authorList>
            <person name="Qiu D."/>
        </authorList>
    </citation>
    <scope>NUCLEOTIDE SEQUENCE [LARGE SCALE GENOMIC DNA]</scope>
    <source>
        <strain evidence="6 7">Q10-2</strain>
    </source>
</reference>
<dbReference type="SUPFAM" id="SSF88713">
    <property type="entry name" value="Glycoside hydrolase/deacetylase"/>
    <property type="match status" value="1"/>
</dbReference>
<keyword evidence="3" id="KW-0378">Hydrolase</keyword>
<organism evidence="6 7">
    <name type="scientific">Fusibacter ferrireducens</name>
    <dbReference type="NCBI Taxonomy" id="2785058"/>
    <lineage>
        <taxon>Bacteria</taxon>
        <taxon>Bacillati</taxon>
        <taxon>Bacillota</taxon>
        <taxon>Clostridia</taxon>
        <taxon>Eubacteriales</taxon>
        <taxon>Eubacteriales Family XII. Incertae Sedis</taxon>
        <taxon>Fusibacter</taxon>
    </lineage>
</organism>
<proteinExistence type="predicted"/>
<evidence type="ECO:0000313" key="7">
    <source>
        <dbReference type="Proteomes" id="UP000614200"/>
    </source>
</evidence>
<evidence type="ECO:0000256" key="1">
    <source>
        <dbReference type="ARBA" id="ARBA00001946"/>
    </source>
</evidence>
<evidence type="ECO:0000256" key="4">
    <source>
        <dbReference type="ARBA" id="ARBA00022842"/>
    </source>
</evidence>